<dbReference type="Gene3D" id="2.130.10.80">
    <property type="entry name" value="Galactose oxidase/kelch, beta-propeller"/>
    <property type="match status" value="1"/>
</dbReference>
<reference evidence="2 3" key="1">
    <citation type="submission" date="2016-08" db="EMBL/GenBank/DDBJ databases">
        <title>Genome sequencing of Paenibacillus sp. TI45-13ar, isolated from Korean traditional nuruk.</title>
        <authorList>
            <person name="Kim S.-J."/>
        </authorList>
    </citation>
    <scope>NUCLEOTIDE SEQUENCE [LARGE SCALE GENOMIC DNA]</scope>
    <source>
        <strain evidence="2 3">TI45-13ar</strain>
    </source>
</reference>
<dbReference type="SUPFAM" id="SSF82171">
    <property type="entry name" value="DPP6 N-terminal domain-like"/>
    <property type="match status" value="1"/>
</dbReference>
<gene>
    <name evidence="2" type="ORF">PTI45_01401</name>
</gene>
<keyword evidence="3" id="KW-1185">Reference proteome</keyword>
<evidence type="ECO:0000313" key="2">
    <source>
        <dbReference type="EMBL" id="ODP29392.1"/>
    </source>
</evidence>
<name>A0A1E3L6D8_9BACL</name>
<dbReference type="EMBL" id="MDER01000031">
    <property type="protein sequence ID" value="ODP29392.1"/>
    <property type="molecule type" value="Genomic_DNA"/>
</dbReference>
<evidence type="ECO:0000313" key="3">
    <source>
        <dbReference type="Proteomes" id="UP000094578"/>
    </source>
</evidence>
<evidence type="ECO:0000256" key="1">
    <source>
        <dbReference type="SAM" id="Phobius"/>
    </source>
</evidence>
<dbReference type="InterPro" id="IPR037293">
    <property type="entry name" value="Gal_Oxidase_central_sf"/>
</dbReference>
<keyword evidence="1" id="KW-0812">Transmembrane</keyword>
<protein>
    <submittedName>
        <fullName evidence="2">Uncharacterized protein</fullName>
    </submittedName>
</protein>
<dbReference type="RefSeq" id="WP_069326815.1">
    <property type="nucleotide sequence ID" value="NZ_MDER01000031.1"/>
</dbReference>
<keyword evidence="1" id="KW-1133">Transmembrane helix</keyword>
<proteinExistence type="predicted"/>
<dbReference type="PATRIC" id="fig|1886670.3.peg.1426"/>
<feature type="transmembrane region" description="Helical" evidence="1">
    <location>
        <begin position="415"/>
        <end position="436"/>
    </location>
</feature>
<sequence>MRKVGLFIYLIPIIVISMIAWNDYAGGIEELKNNPSAVHDIFYLDQGRKIVSIADGEKGLRGMIYNVSNHQLEKEIPFVSNIFKDTAVAYQNKQLVVATKDSNDVLSVHLIDADGNSKQLNRNSLKVNDYLKNSTYTWRNRLIVINDDWTNKNQTASMSEIQNGQLHSVDLSDPSLLPARPTSIDASSNSFESDVAIPMLVATLKDGTSAYISGILDDQYRPAIYLAKADQTSFEAEKQAQQQFVQHFQANPTRLLQVESDDPKQVRFYNQATDQIGALLPTPQPVYQAQIVLLNDQEVLITGSTNKNEADGKLIGYIYNEKTKQFTDIAPLLTNKTYDQLTNVNFTFYKENTTTPLYYSDTDASAGWFDPQSNTVTQMTTAEVEQWQGNDPAKQKSWHGFLAYLLEGGPIIFNLLIWLLIPLILLIIPLIIHFVLRRRKAKQLQTGIVTQATIIARTETGTYINDQPQVRFTVQFEDEGVLRKLDIKKVVPYLQMPSIGDSAMISYDRRKQTAIFLTTEDIPAQPPSQILYNAVLQKIDTYDPVNRGQALLLHFELDGQTYSVPVVQPNGFHYRLGDQANLIQIGGMTRLLSYGVLTDLNKTDELTLQGEIIGIQSFPVHIQQRQLMLLEVLVTQDNQRIQKVSSQYVPAQLALSVGNQLPVTVKQNEFQRDLRLMQGKQGSAQVIAVTFNGTTGERPIARITAQRGGSEYVLEQSIEPVYGVEVGDELWIAYDEQTREAMIVKYASM</sequence>
<dbReference type="AlphaFoldDB" id="A0A1E3L6D8"/>
<comment type="caution">
    <text evidence="2">The sequence shown here is derived from an EMBL/GenBank/DDBJ whole genome shotgun (WGS) entry which is preliminary data.</text>
</comment>
<organism evidence="2 3">
    <name type="scientific">Paenibacillus nuruki</name>
    <dbReference type="NCBI Taxonomy" id="1886670"/>
    <lineage>
        <taxon>Bacteria</taxon>
        <taxon>Bacillati</taxon>
        <taxon>Bacillota</taxon>
        <taxon>Bacilli</taxon>
        <taxon>Bacillales</taxon>
        <taxon>Paenibacillaceae</taxon>
        <taxon>Paenibacillus</taxon>
    </lineage>
</organism>
<accession>A0A1E3L6D8</accession>
<feature type="transmembrane region" description="Helical" evidence="1">
    <location>
        <begin position="7"/>
        <end position="24"/>
    </location>
</feature>
<keyword evidence="1" id="KW-0472">Membrane</keyword>
<dbReference type="Proteomes" id="UP000094578">
    <property type="component" value="Unassembled WGS sequence"/>
</dbReference>